<dbReference type="Gene3D" id="3.40.50.2300">
    <property type="match status" value="1"/>
</dbReference>
<organism evidence="4 5">
    <name type="scientific">Aquimarina rubra</name>
    <dbReference type="NCBI Taxonomy" id="1920033"/>
    <lineage>
        <taxon>Bacteria</taxon>
        <taxon>Pseudomonadati</taxon>
        <taxon>Bacteroidota</taxon>
        <taxon>Flavobacteriia</taxon>
        <taxon>Flavobacteriales</taxon>
        <taxon>Flavobacteriaceae</taxon>
        <taxon>Aquimarina</taxon>
    </lineage>
</organism>
<protein>
    <submittedName>
        <fullName evidence="4">LytR/AlgR family response regulator transcription factor</fullName>
    </submittedName>
</protein>
<dbReference type="EMBL" id="JBHULE010000035">
    <property type="protein sequence ID" value="MFD2565450.1"/>
    <property type="molecule type" value="Genomic_DNA"/>
</dbReference>
<evidence type="ECO:0000313" key="4">
    <source>
        <dbReference type="EMBL" id="MFD2565450.1"/>
    </source>
</evidence>
<evidence type="ECO:0000256" key="1">
    <source>
        <dbReference type="PROSITE-ProRule" id="PRU00169"/>
    </source>
</evidence>
<dbReference type="InterPro" id="IPR001789">
    <property type="entry name" value="Sig_transdc_resp-reg_receiver"/>
</dbReference>
<evidence type="ECO:0000259" key="3">
    <source>
        <dbReference type="PROSITE" id="PS50930"/>
    </source>
</evidence>
<feature type="domain" description="Response regulatory" evidence="2">
    <location>
        <begin position="5"/>
        <end position="116"/>
    </location>
</feature>
<feature type="domain" description="HTH LytTR-type" evidence="3">
    <location>
        <begin position="139"/>
        <end position="243"/>
    </location>
</feature>
<name>A0ABW5LL93_9FLAO</name>
<dbReference type="Proteomes" id="UP001597319">
    <property type="component" value="Unassembled WGS sequence"/>
</dbReference>
<sequence length="243" mass="28214">MITLNAVIVEDSRLARNELKELIVAHKEIVLIGEAENVDEGFKLITDTKPDLLFLDINMPEKDGFELLEMLDEVPITIFTTAFDEYAIKSFEYNAFDYLLKPINPKRFSKSIEKVIENASSSPTSDTKNKETLSIDKQIFIKDGEKCWLVKIQDITIFEIVGNYTRVFFENNKPLIYKSLAQVEEKLPSDVFFRANRQQIININHVKKVVSWFNGKLKIEMNSGEEIEISRRQSYLFKEQLSF</sequence>
<dbReference type="SMART" id="SM00850">
    <property type="entry name" value="LytTR"/>
    <property type="match status" value="1"/>
</dbReference>
<reference evidence="5" key="1">
    <citation type="journal article" date="2019" name="Int. J. Syst. Evol. Microbiol.">
        <title>The Global Catalogue of Microorganisms (GCM) 10K type strain sequencing project: providing services to taxonomists for standard genome sequencing and annotation.</title>
        <authorList>
            <consortium name="The Broad Institute Genomics Platform"/>
            <consortium name="The Broad Institute Genome Sequencing Center for Infectious Disease"/>
            <person name="Wu L."/>
            <person name="Ma J."/>
        </authorList>
    </citation>
    <scope>NUCLEOTIDE SEQUENCE [LARGE SCALE GENOMIC DNA]</scope>
    <source>
        <strain evidence="5">KCTC 52274</strain>
    </source>
</reference>
<comment type="caution">
    <text evidence="4">The sequence shown here is derived from an EMBL/GenBank/DDBJ whole genome shotgun (WGS) entry which is preliminary data.</text>
</comment>
<proteinExistence type="predicted"/>
<gene>
    <name evidence="4" type="ORF">ACFSR1_22415</name>
</gene>
<dbReference type="RefSeq" id="WP_378295262.1">
    <property type="nucleotide sequence ID" value="NZ_JBHULE010000035.1"/>
</dbReference>
<dbReference type="Pfam" id="PF00072">
    <property type="entry name" value="Response_reg"/>
    <property type="match status" value="1"/>
</dbReference>
<keyword evidence="1" id="KW-0597">Phosphoprotein</keyword>
<dbReference type="PROSITE" id="PS50110">
    <property type="entry name" value="RESPONSE_REGULATORY"/>
    <property type="match status" value="1"/>
</dbReference>
<dbReference type="PANTHER" id="PTHR37299">
    <property type="entry name" value="TRANSCRIPTIONAL REGULATOR-RELATED"/>
    <property type="match status" value="1"/>
</dbReference>
<dbReference type="InterPro" id="IPR011006">
    <property type="entry name" value="CheY-like_superfamily"/>
</dbReference>
<keyword evidence="5" id="KW-1185">Reference proteome</keyword>
<dbReference type="Pfam" id="PF04397">
    <property type="entry name" value="LytTR"/>
    <property type="match status" value="1"/>
</dbReference>
<dbReference type="PROSITE" id="PS50930">
    <property type="entry name" value="HTH_LYTTR"/>
    <property type="match status" value="1"/>
</dbReference>
<dbReference type="InterPro" id="IPR046947">
    <property type="entry name" value="LytR-like"/>
</dbReference>
<evidence type="ECO:0000313" key="5">
    <source>
        <dbReference type="Proteomes" id="UP001597319"/>
    </source>
</evidence>
<dbReference type="Gene3D" id="2.40.50.1020">
    <property type="entry name" value="LytTr DNA-binding domain"/>
    <property type="match status" value="1"/>
</dbReference>
<dbReference type="InterPro" id="IPR007492">
    <property type="entry name" value="LytTR_DNA-bd_dom"/>
</dbReference>
<accession>A0ABW5LL93</accession>
<dbReference type="SUPFAM" id="SSF52172">
    <property type="entry name" value="CheY-like"/>
    <property type="match status" value="1"/>
</dbReference>
<dbReference type="SMART" id="SM00448">
    <property type="entry name" value="REC"/>
    <property type="match status" value="1"/>
</dbReference>
<feature type="modified residue" description="4-aspartylphosphate" evidence="1">
    <location>
        <position position="56"/>
    </location>
</feature>
<dbReference type="PANTHER" id="PTHR37299:SF1">
    <property type="entry name" value="STAGE 0 SPORULATION PROTEIN A HOMOLOG"/>
    <property type="match status" value="1"/>
</dbReference>
<evidence type="ECO:0000259" key="2">
    <source>
        <dbReference type="PROSITE" id="PS50110"/>
    </source>
</evidence>